<proteinExistence type="inferred from homology"/>
<evidence type="ECO:0000259" key="8">
    <source>
        <dbReference type="PROSITE" id="PS50071"/>
    </source>
</evidence>
<feature type="DNA-binding region" description="Homeobox" evidence="6">
    <location>
        <begin position="62"/>
        <end position="124"/>
    </location>
</feature>
<dbReference type="EMBL" id="BLXT01003749">
    <property type="protein sequence ID" value="GFO05570.1"/>
    <property type="molecule type" value="Genomic_DNA"/>
</dbReference>
<evidence type="ECO:0000313" key="10">
    <source>
        <dbReference type="Proteomes" id="UP000735302"/>
    </source>
</evidence>
<dbReference type="CDD" id="cd00086">
    <property type="entry name" value="homeodomain"/>
    <property type="match status" value="1"/>
</dbReference>
<dbReference type="PROSITE" id="PS50071">
    <property type="entry name" value="HOMEOBOX_2"/>
    <property type="match status" value="1"/>
</dbReference>
<dbReference type="GO" id="GO:0000981">
    <property type="term" value="F:DNA-binding transcription factor activity, RNA polymerase II-specific"/>
    <property type="evidence" value="ECO:0007669"/>
    <property type="project" value="InterPro"/>
</dbReference>
<dbReference type="GO" id="GO:0007517">
    <property type="term" value="P:muscle organ development"/>
    <property type="evidence" value="ECO:0007669"/>
    <property type="project" value="TreeGrafter"/>
</dbReference>
<feature type="region of interest" description="Disordered" evidence="7">
    <location>
        <begin position="151"/>
        <end position="181"/>
    </location>
</feature>
<feature type="compositionally biased region" description="Basic and acidic residues" evidence="7">
    <location>
        <begin position="161"/>
        <end position="179"/>
    </location>
</feature>
<comment type="caution">
    <text evidence="9">The sequence shown here is derived from an EMBL/GenBank/DDBJ whole genome shotgun (WGS) entry which is preliminary data.</text>
</comment>
<dbReference type="InterPro" id="IPR008422">
    <property type="entry name" value="KN_HD"/>
</dbReference>
<dbReference type="AlphaFoldDB" id="A0AAV4ADW6"/>
<keyword evidence="4 6" id="KW-0371">Homeobox</keyword>
<comment type="subcellular location">
    <subcellularLocation>
        <location evidence="1 6">Nucleus</location>
    </subcellularLocation>
</comment>
<dbReference type="GO" id="GO:0048468">
    <property type="term" value="P:cell development"/>
    <property type="evidence" value="ECO:0007669"/>
    <property type="project" value="TreeGrafter"/>
</dbReference>
<dbReference type="PROSITE" id="PS00027">
    <property type="entry name" value="HOMEOBOX_1"/>
    <property type="match status" value="1"/>
</dbReference>
<evidence type="ECO:0000256" key="7">
    <source>
        <dbReference type="SAM" id="MobiDB-lite"/>
    </source>
</evidence>
<dbReference type="InterPro" id="IPR017970">
    <property type="entry name" value="Homeobox_CS"/>
</dbReference>
<evidence type="ECO:0000256" key="1">
    <source>
        <dbReference type="ARBA" id="ARBA00004123"/>
    </source>
</evidence>
<feature type="region of interest" description="Disordered" evidence="7">
    <location>
        <begin position="358"/>
        <end position="391"/>
    </location>
</feature>
<dbReference type="SMART" id="SM00389">
    <property type="entry name" value="HOX"/>
    <property type="match status" value="1"/>
</dbReference>
<accession>A0AAV4ADW6</accession>
<protein>
    <submittedName>
        <fullName evidence="9">Homeobox protein mohawk</fullName>
    </submittedName>
</protein>
<dbReference type="GO" id="GO:0000978">
    <property type="term" value="F:RNA polymerase II cis-regulatory region sequence-specific DNA binding"/>
    <property type="evidence" value="ECO:0007669"/>
    <property type="project" value="TreeGrafter"/>
</dbReference>
<dbReference type="Pfam" id="PF05920">
    <property type="entry name" value="Homeobox_KN"/>
    <property type="match status" value="1"/>
</dbReference>
<dbReference type="Gene3D" id="1.10.10.60">
    <property type="entry name" value="Homeodomain-like"/>
    <property type="match status" value="1"/>
</dbReference>
<name>A0AAV4ADW6_9GAST</name>
<keyword evidence="3 6" id="KW-0238">DNA-binding</keyword>
<keyword evidence="10" id="KW-1185">Reference proteome</keyword>
<evidence type="ECO:0000313" key="9">
    <source>
        <dbReference type="EMBL" id="GFO05570.1"/>
    </source>
</evidence>
<evidence type="ECO:0000256" key="4">
    <source>
        <dbReference type="ARBA" id="ARBA00023155"/>
    </source>
</evidence>
<gene>
    <name evidence="9" type="ORF">PoB_003207500</name>
</gene>
<comment type="similarity">
    <text evidence="2">Belongs to the TALE/IRO homeobox family.</text>
</comment>
<feature type="region of interest" description="Disordered" evidence="7">
    <location>
        <begin position="203"/>
        <end position="316"/>
    </location>
</feature>
<feature type="compositionally biased region" description="Low complexity" evidence="7">
    <location>
        <begin position="252"/>
        <end position="265"/>
    </location>
</feature>
<feature type="compositionally biased region" description="Gly residues" evidence="7">
    <location>
        <begin position="301"/>
        <end position="315"/>
    </location>
</feature>
<evidence type="ECO:0000256" key="3">
    <source>
        <dbReference type="ARBA" id="ARBA00023125"/>
    </source>
</evidence>
<dbReference type="PANTHER" id="PTHR11211:SF3">
    <property type="entry name" value="HOMEOBOX PROTEIN MOHAWK"/>
    <property type="match status" value="1"/>
</dbReference>
<dbReference type="InterPro" id="IPR009057">
    <property type="entry name" value="Homeodomain-like_sf"/>
</dbReference>
<dbReference type="PANTHER" id="PTHR11211">
    <property type="entry name" value="IROQUOIS-CLASS HOMEODOMAIN PROTEIN IRX"/>
    <property type="match status" value="1"/>
</dbReference>
<organism evidence="9 10">
    <name type="scientific">Plakobranchus ocellatus</name>
    <dbReference type="NCBI Taxonomy" id="259542"/>
    <lineage>
        <taxon>Eukaryota</taxon>
        <taxon>Metazoa</taxon>
        <taxon>Spiralia</taxon>
        <taxon>Lophotrochozoa</taxon>
        <taxon>Mollusca</taxon>
        <taxon>Gastropoda</taxon>
        <taxon>Heterobranchia</taxon>
        <taxon>Euthyneura</taxon>
        <taxon>Panpulmonata</taxon>
        <taxon>Sacoglossa</taxon>
        <taxon>Placobranchoidea</taxon>
        <taxon>Plakobranchidae</taxon>
        <taxon>Plakobranchus</taxon>
    </lineage>
</organism>
<dbReference type="InterPro" id="IPR001356">
    <property type="entry name" value="HD"/>
</dbReference>
<sequence length="436" mass="48226">MSFINRWGECCVTPTRTLALAITDHHRRALSLSWSPSKRDLFTLLWSLRSLRDQSERFLPEKARHKRQALQDMTRPLKLWLYRHRENPYPSKSEKLELVKTSQMSLTQVSNWFANARRRLKNTVQGDGISWARRIQAYNDFAEGNAELFSIPSSEDEDDDPRPGSDHQRHEDASRRSIDLEEVESPRLVLDLPADELSPLRRVDYQSAKRKREGDNAVDESNGHVDDVGQNGRDSKRRGPQETEGIAGERGTTPSPAPTLTSSLSDVGCGVTSPGSAPSSTPGPPVFPASGRQMTPPVGTSAGGGVGMGSGGSGGAACHKYKHSMMQRYLHDASQQAAISNDLDLASARFRHRHLSSSTGSHDFEYLSTSSVSSPSHEPQDPQPDAFDDFSEEFESIAIRRRLSENTSAANDEMYWKEIGAALALTTLARSNVTPK</sequence>
<dbReference type="GO" id="GO:0005634">
    <property type="term" value="C:nucleus"/>
    <property type="evidence" value="ECO:0007669"/>
    <property type="project" value="UniProtKB-SubCell"/>
</dbReference>
<evidence type="ECO:0000256" key="5">
    <source>
        <dbReference type="ARBA" id="ARBA00023242"/>
    </source>
</evidence>
<evidence type="ECO:0000256" key="2">
    <source>
        <dbReference type="ARBA" id="ARBA00008446"/>
    </source>
</evidence>
<evidence type="ECO:0000256" key="6">
    <source>
        <dbReference type="PROSITE-ProRule" id="PRU00108"/>
    </source>
</evidence>
<feature type="domain" description="Homeobox" evidence="8">
    <location>
        <begin position="60"/>
        <end position="123"/>
    </location>
</feature>
<reference evidence="9 10" key="1">
    <citation type="journal article" date="2021" name="Elife">
        <title>Chloroplast acquisition without the gene transfer in kleptoplastic sea slugs, Plakobranchus ocellatus.</title>
        <authorList>
            <person name="Maeda T."/>
            <person name="Takahashi S."/>
            <person name="Yoshida T."/>
            <person name="Shimamura S."/>
            <person name="Takaki Y."/>
            <person name="Nagai Y."/>
            <person name="Toyoda A."/>
            <person name="Suzuki Y."/>
            <person name="Arimoto A."/>
            <person name="Ishii H."/>
            <person name="Satoh N."/>
            <person name="Nishiyama T."/>
            <person name="Hasebe M."/>
            <person name="Maruyama T."/>
            <person name="Minagawa J."/>
            <person name="Obokata J."/>
            <person name="Shigenobu S."/>
        </authorList>
    </citation>
    <scope>NUCLEOTIDE SEQUENCE [LARGE SCALE GENOMIC DNA]</scope>
</reference>
<feature type="compositionally biased region" description="Basic and acidic residues" evidence="7">
    <location>
        <begin position="221"/>
        <end position="241"/>
    </location>
</feature>
<keyword evidence="5 6" id="KW-0539">Nucleus</keyword>
<dbReference type="Proteomes" id="UP000735302">
    <property type="component" value="Unassembled WGS sequence"/>
</dbReference>
<dbReference type="SUPFAM" id="SSF46689">
    <property type="entry name" value="Homeodomain-like"/>
    <property type="match status" value="1"/>
</dbReference>